<dbReference type="AlphaFoldDB" id="A0A5K1AVH3"/>
<accession>A0A5K1AVH3</accession>
<sequence>MQSKADKRLYNMIDVLREGNMR</sequence>
<name>A0A5K1AVH3_9MAGN</name>
<gene>
    <name evidence="1" type="ORF">NYM_LOCUS12637</name>
</gene>
<evidence type="ECO:0000313" key="1">
    <source>
        <dbReference type="EMBL" id="VVW06120.1"/>
    </source>
</evidence>
<proteinExistence type="predicted"/>
<reference evidence="1" key="1">
    <citation type="submission" date="2019-09" db="EMBL/GenBank/DDBJ databases">
        <authorList>
            <person name="Zhang L."/>
        </authorList>
    </citation>
    <scope>NUCLEOTIDE SEQUENCE</scope>
</reference>
<dbReference type="EMBL" id="LR721780">
    <property type="protein sequence ID" value="VVW06120.1"/>
    <property type="molecule type" value="Genomic_DNA"/>
</dbReference>
<protein>
    <submittedName>
        <fullName evidence="1">Uncharacterized protein</fullName>
    </submittedName>
</protein>
<organism evidence="1">
    <name type="scientific">Nymphaea colorata</name>
    <name type="common">pocket water lily</name>
    <dbReference type="NCBI Taxonomy" id="210225"/>
    <lineage>
        <taxon>Eukaryota</taxon>
        <taxon>Viridiplantae</taxon>
        <taxon>Streptophyta</taxon>
        <taxon>Embryophyta</taxon>
        <taxon>Tracheophyta</taxon>
        <taxon>Spermatophyta</taxon>
        <taxon>Magnoliopsida</taxon>
        <taxon>Nymphaeales</taxon>
        <taxon>Nymphaeaceae</taxon>
        <taxon>Nymphaea</taxon>
    </lineage>
</organism>